<evidence type="ECO:0000256" key="5">
    <source>
        <dbReference type="ARBA" id="ARBA00023136"/>
    </source>
</evidence>
<feature type="transmembrane region" description="Helical" evidence="9">
    <location>
        <begin position="804"/>
        <end position="822"/>
    </location>
</feature>
<feature type="domain" description="GAIN-B" evidence="10">
    <location>
        <begin position="540"/>
        <end position="690"/>
    </location>
</feature>
<evidence type="ECO:0000256" key="8">
    <source>
        <dbReference type="SAM" id="MobiDB-lite"/>
    </source>
</evidence>
<dbReference type="GeneTree" id="ENSGT00940000161534"/>
<dbReference type="InterPro" id="IPR016187">
    <property type="entry name" value="CTDL_fold"/>
</dbReference>
<dbReference type="PROSITE" id="PS50261">
    <property type="entry name" value="G_PROTEIN_RECEP_F2_4"/>
    <property type="match status" value="1"/>
</dbReference>
<dbReference type="InterPro" id="IPR000203">
    <property type="entry name" value="GPS"/>
</dbReference>
<dbReference type="GO" id="GO:0007189">
    <property type="term" value="P:adenylate cyclase-activating G protein-coupled receptor signaling pathway"/>
    <property type="evidence" value="ECO:0007669"/>
    <property type="project" value="TreeGrafter"/>
</dbReference>
<dbReference type="SUPFAM" id="SSF49899">
    <property type="entry name" value="Concanavalin A-like lectins/glucanases"/>
    <property type="match status" value="1"/>
</dbReference>
<dbReference type="Gene3D" id="2.60.120.200">
    <property type="match status" value="1"/>
</dbReference>
<comment type="subcellular location">
    <subcellularLocation>
        <location evidence="1">Membrane</location>
        <topology evidence="1">Multi-pass membrane protein</topology>
    </subcellularLocation>
</comment>
<dbReference type="InterPro" id="IPR013320">
    <property type="entry name" value="ConA-like_dom_sf"/>
</dbReference>
<dbReference type="GO" id="GO:0004930">
    <property type="term" value="F:G protein-coupled receptor activity"/>
    <property type="evidence" value="ECO:0007669"/>
    <property type="project" value="InterPro"/>
</dbReference>
<dbReference type="PANTHER" id="PTHR12011">
    <property type="entry name" value="ADHESION G-PROTEIN COUPLED RECEPTOR"/>
    <property type="match status" value="1"/>
</dbReference>
<dbReference type="GO" id="GO:0007166">
    <property type="term" value="P:cell surface receptor signaling pathway"/>
    <property type="evidence" value="ECO:0007669"/>
    <property type="project" value="InterPro"/>
</dbReference>
<evidence type="ECO:0000256" key="2">
    <source>
        <dbReference type="ARBA" id="ARBA00007343"/>
    </source>
</evidence>
<dbReference type="OrthoDB" id="1100386at2759"/>
<evidence type="ECO:0000256" key="3">
    <source>
        <dbReference type="ARBA" id="ARBA00022692"/>
    </source>
</evidence>
<feature type="region of interest" description="Disordered" evidence="8">
    <location>
        <begin position="1024"/>
        <end position="1050"/>
    </location>
</feature>
<feature type="domain" description="Pentraxin (PTX)" evidence="12">
    <location>
        <begin position="125"/>
        <end position="330"/>
    </location>
</feature>
<dbReference type="PROSITE" id="PS50221">
    <property type="entry name" value="GAIN_B"/>
    <property type="match status" value="1"/>
</dbReference>
<feature type="transmembrane region" description="Helical" evidence="9">
    <location>
        <begin position="952"/>
        <end position="973"/>
    </location>
</feature>
<feature type="transmembrane region" description="Helical" evidence="9">
    <location>
        <begin position="880"/>
        <end position="900"/>
    </location>
</feature>
<dbReference type="SUPFAM" id="SSF56436">
    <property type="entry name" value="C-type lectin-like"/>
    <property type="match status" value="1"/>
</dbReference>
<evidence type="ECO:0000313" key="14">
    <source>
        <dbReference type="Proteomes" id="UP000694397"/>
    </source>
</evidence>
<accession>A0A8C9WC02</accession>
<reference evidence="13" key="2">
    <citation type="submission" date="2025-08" db="UniProtKB">
        <authorList>
            <consortium name="Ensembl"/>
        </authorList>
    </citation>
    <scope>IDENTIFICATION</scope>
</reference>
<dbReference type="Pfam" id="PF01825">
    <property type="entry name" value="GPS"/>
    <property type="match status" value="1"/>
</dbReference>
<keyword evidence="5 9" id="KW-0472">Membrane</keyword>
<evidence type="ECO:0000313" key="13">
    <source>
        <dbReference type="Ensembl" id="ENSSFOP00015073003.1"/>
    </source>
</evidence>
<evidence type="ECO:0000256" key="9">
    <source>
        <dbReference type="SAM" id="Phobius"/>
    </source>
</evidence>
<dbReference type="InterPro" id="IPR000832">
    <property type="entry name" value="GPCR_2_secretin-like"/>
</dbReference>
<dbReference type="Ensembl" id="ENSSFOT00015065662.1">
    <property type="protein sequence ID" value="ENSSFOP00015073003.1"/>
    <property type="gene ID" value="ENSSFOG00015032583.1"/>
</dbReference>
<sequence>MLRLRGFFFFFFYLFKNSRQTSFFFSLLLLQYVFWCLHCCAAEEAVPAPQGAARFKYGETYYEHAPAKLSWAAARVACRRRSGALASVPHELGLHELPAFLLSLNITEPLWIENAGISDIKDGFDTLIVEFPDQSDSDRIRVLWKFPSLSAVTVCTQIQLDPTFHGFSTIFSYSTQSFLKEFQLQANVTHGEAVKLSLLVHGEDGPYVEAFDNDGSWHLVCVSWTGVGGKWYISADGRLRDQGEGLYLSGDIGSDGVLVIGQKQDVSSRGMSFTGNITQLNVWDRVLSPNEIHTMEKQCSLIFSGLFFKWNFSALAIDPSLKSHWGDILCKGKRSSLDSQTLHIWVYTGDSISSLTYESNHGCMTFSPLSQSWNLDFCKIRKGAICQFHKDVIENLWLLSDFPKTSFFTKVRKEEYKCVELHQLERMVEETIPRLVACTEVLLKVLQLNPNILIPIDMLHLTQILELVSMHVSEKSASSEVISSLATNLVKLSSEIIDPELAAQWLGLSKDGVSVGPFNVIESIDKVTETLADVLATEGKSFKLSTKNIDVHLEPRKLGQLGYSSVFKPSTLISHVSQQDEILIPDTEVLRLHSLGRLATAVISATVRDSFKGQNIPVAVNYTLTSIELVEHPLLVAPVCVFWNFSLMSGVLDGWSSKGCWVTYTGSSVTSCFCNHTTNFAVLMSYMETKWTPLQRSVLTKLTFVGAGASLCALLVTLMLFTMLDIPKSDRTSIHKNLFIALTAAQVVLLCSGSATSNKVVCTVVAALLHLFFMAAFSWMLVEGLLLWSKVVIVNLSEERHMKYYYLIGWGLPVLVVAITLVSASRNYTADDHCWLSVQNGVIWGFAGPVIFIVMVRALLLSHMQHCSSSSMLQVLTQVFLFQVNVMILARVVAITISTAKRRSVLLALGSSPSEQALEQIRAAVKAVLVLLPILGLTWLFGVLVPFSVVMAYIFVLLNSLQGLFIFLIYGVYNTEVRSAINRIKERRKALNFSNCASYRPSSLANSSQLASCPTPVLTGHSLDEEGVDETSGSPPDTASANPGNNAQQCALGVHGGEQEDCTCE</sequence>
<keyword evidence="14" id="KW-1185">Reference proteome</keyword>
<keyword evidence="4 9" id="KW-1133">Transmembrane helix</keyword>
<feature type="transmembrane region" description="Helical" evidence="9">
    <location>
        <begin position="920"/>
        <end position="945"/>
    </location>
</feature>
<evidence type="ECO:0000256" key="1">
    <source>
        <dbReference type="ARBA" id="ARBA00004141"/>
    </source>
</evidence>
<dbReference type="PRINTS" id="PR00249">
    <property type="entry name" value="GPCRSECRETIN"/>
</dbReference>
<dbReference type="SMART" id="SM00159">
    <property type="entry name" value="PTX"/>
    <property type="match status" value="1"/>
</dbReference>
<dbReference type="Gene3D" id="2.60.220.50">
    <property type="match status" value="1"/>
</dbReference>
<dbReference type="InterPro" id="IPR057244">
    <property type="entry name" value="GAIN_B"/>
</dbReference>
<feature type="transmembrane region" description="Helical" evidence="9">
    <location>
        <begin position="767"/>
        <end position="792"/>
    </location>
</feature>
<evidence type="ECO:0000259" key="12">
    <source>
        <dbReference type="PROSITE" id="PS51828"/>
    </source>
</evidence>
<feature type="transmembrane region" description="Helical" evidence="9">
    <location>
        <begin position="702"/>
        <end position="726"/>
    </location>
</feature>
<dbReference type="Proteomes" id="UP000694397">
    <property type="component" value="Chromosome 9"/>
</dbReference>
<dbReference type="InterPro" id="IPR001759">
    <property type="entry name" value="PTX_dom"/>
</dbReference>
<keyword evidence="6" id="KW-1015">Disulfide bond</keyword>
<dbReference type="Pfam" id="PF00002">
    <property type="entry name" value="7tm_2"/>
    <property type="match status" value="1"/>
</dbReference>
<comment type="caution">
    <text evidence="7">Lacks conserved residue(s) required for the propagation of feature annotation.</text>
</comment>
<evidence type="ECO:0000256" key="6">
    <source>
        <dbReference type="ARBA" id="ARBA00023157"/>
    </source>
</evidence>
<feature type="compositionally biased region" description="Polar residues" evidence="8">
    <location>
        <begin position="1031"/>
        <end position="1049"/>
    </location>
</feature>
<dbReference type="PANTHER" id="PTHR12011:SF58">
    <property type="entry name" value="ADHESION G-PROTEIN COUPLED RECEPTOR D2"/>
    <property type="match status" value="1"/>
</dbReference>
<dbReference type="Gene3D" id="1.20.1070.10">
    <property type="entry name" value="Rhodopsin 7-helix transmembrane proteins"/>
    <property type="match status" value="1"/>
</dbReference>
<dbReference type="InterPro" id="IPR017981">
    <property type="entry name" value="GPCR_2-like_7TM"/>
</dbReference>
<protein>
    <submittedName>
        <fullName evidence="13">Adhesion G-protein coupled receptor D2-like</fullName>
    </submittedName>
</protein>
<reference evidence="13 14" key="1">
    <citation type="submission" date="2019-04" db="EMBL/GenBank/DDBJ databases">
        <authorList>
            <consortium name="Wellcome Sanger Institute Data Sharing"/>
        </authorList>
    </citation>
    <scope>NUCLEOTIDE SEQUENCE [LARGE SCALE GENOMIC DNA]</scope>
</reference>
<feature type="domain" description="G-protein coupled receptors family 2 profile 2" evidence="11">
    <location>
        <begin position="699"/>
        <end position="974"/>
    </location>
</feature>
<comment type="similarity">
    <text evidence="2">Belongs to the G-protein coupled receptor 2 family. Adhesion G-protein coupled receptor (ADGR) subfamily.</text>
</comment>
<dbReference type="AlphaFoldDB" id="A0A8C9WC02"/>
<organism evidence="13 14">
    <name type="scientific">Scleropages formosus</name>
    <name type="common">Asian bonytongue</name>
    <name type="synonym">Osteoglossum formosum</name>
    <dbReference type="NCBI Taxonomy" id="113540"/>
    <lineage>
        <taxon>Eukaryota</taxon>
        <taxon>Metazoa</taxon>
        <taxon>Chordata</taxon>
        <taxon>Craniata</taxon>
        <taxon>Vertebrata</taxon>
        <taxon>Euteleostomi</taxon>
        <taxon>Actinopterygii</taxon>
        <taxon>Neopterygii</taxon>
        <taxon>Teleostei</taxon>
        <taxon>Osteoglossocephala</taxon>
        <taxon>Osteoglossomorpha</taxon>
        <taxon>Osteoglossiformes</taxon>
        <taxon>Osteoglossidae</taxon>
        <taxon>Scleropages</taxon>
    </lineage>
</organism>
<dbReference type="SMART" id="SM00303">
    <property type="entry name" value="GPS"/>
    <property type="match status" value="1"/>
</dbReference>
<keyword evidence="3 9" id="KW-0812">Transmembrane</keyword>
<name>A0A8C9WC02_SCLFO</name>
<dbReference type="InterPro" id="IPR046338">
    <property type="entry name" value="GAIN_dom_sf"/>
</dbReference>
<evidence type="ECO:0000256" key="4">
    <source>
        <dbReference type="ARBA" id="ARBA00022989"/>
    </source>
</evidence>
<evidence type="ECO:0000259" key="10">
    <source>
        <dbReference type="PROSITE" id="PS50221"/>
    </source>
</evidence>
<dbReference type="PROSITE" id="PS51828">
    <property type="entry name" value="PTX_2"/>
    <property type="match status" value="1"/>
</dbReference>
<reference evidence="13" key="3">
    <citation type="submission" date="2025-09" db="UniProtKB">
        <authorList>
            <consortium name="Ensembl"/>
        </authorList>
    </citation>
    <scope>IDENTIFICATION</scope>
</reference>
<gene>
    <name evidence="13" type="primary">LOC108935385</name>
</gene>
<proteinExistence type="inferred from homology"/>
<feature type="transmembrane region" description="Helical" evidence="9">
    <location>
        <begin position="842"/>
        <end position="860"/>
    </location>
</feature>
<dbReference type="GO" id="GO:0005886">
    <property type="term" value="C:plasma membrane"/>
    <property type="evidence" value="ECO:0007669"/>
    <property type="project" value="TreeGrafter"/>
</dbReference>
<dbReference type="Pfam" id="PF00354">
    <property type="entry name" value="Pentaxin"/>
    <property type="match status" value="1"/>
</dbReference>
<evidence type="ECO:0000256" key="7">
    <source>
        <dbReference type="PROSITE-ProRule" id="PRU01172"/>
    </source>
</evidence>
<evidence type="ECO:0000259" key="11">
    <source>
        <dbReference type="PROSITE" id="PS50261"/>
    </source>
</evidence>